<proteinExistence type="inferred from homology"/>
<comment type="caution">
    <text evidence="3">The sequence shown here is derived from an EMBL/GenBank/DDBJ whole genome shotgun (WGS) entry which is preliminary data.</text>
</comment>
<dbReference type="InterPro" id="IPR013320">
    <property type="entry name" value="ConA-like_dom_sf"/>
</dbReference>
<evidence type="ECO:0000313" key="3">
    <source>
        <dbReference type="EMBL" id="KAF2319003.1"/>
    </source>
</evidence>
<accession>A0A6A6N3G5</accession>
<keyword evidence="2" id="KW-0430">Lectin</keyword>
<gene>
    <name evidence="3" type="ORF">GH714_012405</name>
</gene>
<organism evidence="3 4">
    <name type="scientific">Hevea brasiliensis</name>
    <name type="common">Para rubber tree</name>
    <name type="synonym">Siphonia brasiliensis</name>
    <dbReference type="NCBI Taxonomy" id="3981"/>
    <lineage>
        <taxon>Eukaryota</taxon>
        <taxon>Viridiplantae</taxon>
        <taxon>Streptophyta</taxon>
        <taxon>Embryophyta</taxon>
        <taxon>Tracheophyta</taxon>
        <taxon>Spermatophyta</taxon>
        <taxon>Magnoliopsida</taxon>
        <taxon>eudicotyledons</taxon>
        <taxon>Gunneridae</taxon>
        <taxon>Pentapetalae</taxon>
        <taxon>rosids</taxon>
        <taxon>fabids</taxon>
        <taxon>Malpighiales</taxon>
        <taxon>Euphorbiaceae</taxon>
        <taxon>Crotonoideae</taxon>
        <taxon>Micrandreae</taxon>
        <taxon>Hevea</taxon>
    </lineage>
</organism>
<dbReference type="PANTHER" id="PTHR32401:SF15">
    <property type="entry name" value="L-TYPE LECTIN-DOMAIN CONTAINING RECEPTOR KINASE VIII.2-LIKE"/>
    <property type="match status" value="1"/>
</dbReference>
<dbReference type="EMBL" id="JAAGAX010000003">
    <property type="protein sequence ID" value="KAF2319003.1"/>
    <property type="molecule type" value="Genomic_DNA"/>
</dbReference>
<dbReference type="PANTHER" id="PTHR32401">
    <property type="entry name" value="CONCANAVALIN A-LIKE LECTIN FAMILY PROTEIN"/>
    <property type="match status" value="1"/>
</dbReference>
<dbReference type="SUPFAM" id="SSF49899">
    <property type="entry name" value="Concanavalin A-like lectins/glucanases"/>
    <property type="match status" value="1"/>
</dbReference>
<evidence type="ECO:0000313" key="4">
    <source>
        <dbReference type="Proteomes" id="UP000467840"/>
    </source>
</evidence>
<reference evidence="3 4" key="1">
    <citation type="journal article" date="2020" name="Mol. Plant">
        <title>The Chromosome-Based Rubber Tree Genome Provides New Insights into Spurge Genome Evolution and Rubber Biosynthesis.</title>
        <authorList>
            <person name="Liu J."/>
            <person name="Shi C."/>
            <person name="Shi C.C."/>
            <person name="Li W."/>
            <person name="Zhang Q.J."/>
            <person name="Zhang Y."/>
            <person name="Li K."/>
            <person name="Lu H.F."/>
            <person name="Shi C."/>
            <person name="Zhu S.T."/>
            <person name="Xiao Z.Y."/>
            <person name="Nan H."/>
            <person name="Yue Y."/>
            <person name="Zhu X.G."/>
            <person name="Wu Y."/>
            <person name="Hong X.N."/>
            <person name="Fan G.Y."/>
            <person name="Tong Y."/>
            <person name="Zhang D."/>
            <person name="Mao C.L."/>
            <person name="Liu Y.L."/>
            <person name="Hao S.J."/>
            <person name="Liu W.Q."/>
            <person name="Lv M.Q."/>
            <person name="Zhang H.B."/>
            <person name="Liu Y."/>
            <person name="Hu-Tang G.R."/>
            <person name="Wang J.P."/>
            <person name="Wang J.H."/>
            <person name="Sun Y.H."/>
            <person name="Ni S.B."/>
            <person name="Chen W.B."/>
            <person name="Zhang X.C."/>
            <person name="Jiao Y.N."/>
            <person name="Eichler E.E."/>
            <person name="Li G.H."/>
            <person name="Liu X."/>
            <person name="Gao L.Z."/>
        </authorList>
    </citation>
    <scope>NUCLEOTIDE SEQUENCE [LARGE SCALE GENOMIC DNA]</scope>
    <source>
        <strain evidence="4">cv. GT1</strain>
        <tissue evidence="3">Leaf</tissue>
    </source>
</reference>
<dbReference type="InterPro" id="IPR050258">
    <property type="entry name" value="Leguminous_Lectin"/>
</dbReference>
<dbReference type="InterPro" id="IPR001220">
    <property type="entry name" value="Legume_lectin_dom"/>
</dbReference>
<protein>
    <submittedName>
        <fullName evidence="3">Uncharacterized protein</fullName>
    </submittedName>
</protein>
<dbReference type="AlphaFoldDB" id="A0A6A6N3G5"/>
<sequence>MATLHIFRSALWFQYLIFHLLTLYPISGYSFVTLITSNPKFDPQIVLLGDARISDDGSRVQLTNPRASSSGLLLCKDPFKFLGSSPSKMSSFSTEFEFTFTGNGDNLSLVMGPYNFASKFLGQDPYEFSREKGFLGIEFGFSMDGNVGESNTTLVSVSVNNEMSMHLGTNSGEKLKSWIDYDPSSKRLEIRLSKFSDKRPYNPIIAYSIDLSKTWEVNDVYVALGSRNGGNSSETYYVYSWRFRLRKFPNWMHSLPVDPHGSVDNGNQSLRVHSRRFCPFTFLAGMIFVTGCGALLAFMVLFMWAIFVNRRTVFPIEGDVQPVDFSYKKVSVLVEKDGKVVKN</sequence>
<dbReference type="OrthoDB" id="2019747at2759"/>
<dbReference type="Pfam" id="PF00139">
    <property type="entry name" value="Lectin_legB"/>
    <property type="match status" value="1"/>
</dbReference>
<name>A0A6A6N3G5_HEVBR</name>
<comment type="similarity">
    <text evidence="1">Belongs to the leguminous lectin family.</text>
</comment>
<dbReference type="Gene3D" id="2.60.120.200">
    <property type="match status" value="1"/>
</dbReference>
<evidence type="ECO:0000256" key="2">
    <source>
        <dbReference type="ARBA" id="ARBA00022734"/>
    </source>
</evidence>
<evidence type="ECO:0000256" key="1">
    <source>
        <dbReference type="ARBA" id="ARBA00007606"/>
    </source>
</evidence>
<keyword evidence="4" id="KW-1185">Reference proteome</keyword>
<dbReference type="GO" id="GO:0030246">
    <property type="term" value="F:carbohydrate binding"/>
    <property type="evidence" value="ECO:0007669"/>
    <property type="project" value="UniProtKB-KW"/>
</dbReference>
<dbReference type="Proteomes" id="UP000467840">
    <property type="component" value="Chromosome 10"/>
</dbReference>